<protein>
    <recommendedName>
        <fullName evidence="12">Purine-cytosine permease fcyB</fullName>
    </recommendedName>
</protein>
<dbReference type="GO" id="GO:0022857">
    <property type="term" value="F:transmembrane transporter activity"/>
    <property type="evidence" value="ECO:0007669"/>
    <property type="project" value="InterPro"/>
</dbReference>
<dbReference type="InterPro" id="IPR026030">
    <property type="entry name" value="Pur-cyt_permease_Fcy2/21/22"/>
</dbReference>
<dbReference type="GO" id="GO:0015851">
    <property type="term" value="P:nucleobase transport"/>
    <property type="evidence" value="ECO:0007669"/>
    <property type="project" value="UniProtKB-ARBA"/>
</dbReference>
<sequence>MAADGRNWGVERAEVNVDGFDHDSKRQREAALHPATISHTTDIERATSRGIWQSLRSTFHRYNLETRGIERVLPEERHNLKKLGFVQIGLLWFGVNLAANNITLGMLGPTIFYLSFLDASLCAIFGMLVGCLPVAYVATFGPRSGLRSMILARFSFGWYPAKILVILNIVVLLGYSLLDCVIAGQIMSAVSPNGRLSVIVGIVITAVISWLITTFGYGAFHMYERYAWLPQLIVISILAGVAGPHFDLYSNPSVGETSATVIGSRISFFSLNLAAAVTYSGGAADLFVYYPEESPRWKVFATTMIGLALSFAFALLVGIGLGSGVAANTTWSEAYSVSQGALIVQGLSPVGTFGSFCSIIIALGLVSNMVLPIYAAGIDFQALNSYFAKVPRVVWNAISCIIFTVCAIAGRAHLAAIFTNFLALMGYWVVIWIAIMLEEHLIFRKFMSSGWNWDAWNDRKLLPVGYAAFVAFLVGWAGAIISMAQVWYIGPLAARIGDYGADLGNFVAFAWAGLVYPPLRWLEVRHSER</sequence>
<feature type="transmembrane region" description="Helical" evidence="9">
    <location>
        <begin position="499"/>
        <end position="519"/>
    </location>
</feature>
<feature type="transmembrane region" description="Helical" evidence="9">
    <location>
        <begin position="299"/>
        <end position="321"/>
    </location>
</feature>
<dbReference type="InterPro" id="IPR001248">
    <property type="entry name" value="Pur-cyt_permease"/>
</dbReference>
<evidence type="ECO:0000256" key="5">
    <source>
        <dbReference type="ARBA" id="ARBA00022692"/>
    </source>
</evidence>
<dbReference type="FunFam" id="1.10.4160.10:FF:000002">
    <property type="entry name" value="Purine-cytosine permease fcyB"/>
    <property type="match status" value="1"/>
</dbReference>
<feature type="transmembrane region" description="Helical" evidence="9">
    <location>
        <begin position="394"/>
        <end position="418"/>
    </location>
</feature>
<dbReference type="EMBL" id="NAJO01000002">
    <property type="protein sequence ID" value="OQO14263.1"/>
    <property type="molecule type" value="Genomic_DNA"/>
</dbReference>
<dbReference type="PANTHER" id="PTHR31806">
    <property type="entry name" value="PURINE-CYTOSINE PERMEASE FCY2-RELATED"/>
    <property type="match status" value="1"/>
</dbReference>
<dbReference type="Pfam" id="PF02133">
    <property type="entry name" value="Transp_cyt_pur"/>
    <property type="match status" value="1"/>
</dbReference>
<evidence type="ECO:0000313" key="11">
    <source>
        <dbReference type="Proteomes" id="UP000192596"/>
    </source>
</evidence>
<dbReference type="FunCoup" id="A0A1V8TSC4">
    <property type="interactions" value="55"/>
</dbReference>
<feature type="transmembrane region" description="Helical" evidence="9">
    <location>
        <begin position="424"/>
        <end position="443"/>
    </location>
</feature>
<keyword evidence="3 8" id="KW-0813">Transport</keyword>
<proteinExistence type="inferred from homology"/>
<name>A0A1V8TSC4_9PEZI</name>
<evidence type="ECO:0000313" key="10">
    <source>
        <dbReference type="EMBL" id="OQO14263.1"/>
    </source>
</evidence>
<keyword evidence="7 8" id="KW-0472">Membrane</keyword>
<feature type="transmembrane region" description="Helical" evidence="9">
    <location>
        <begin position="464"/>
        <end position="487"/>
    </location>
</feature>
<evidence type="ECO:0000256" key="7">
    <source>
        <dbReference type="ARBA" id="ARBA00023136"/>
    </source>
</evidence>
<dbReference type="PIRSF" id="PIRSF002744">
    <property type="entry name" value="Pur-cyt_permease"/>
    <property type="match status" value="1"/>
</dbReference>
<dbReference type="GO" id="GO:0005886">
    <property type="term" value="C:plasma membrane"/>
    <property type="evidence" value="ECO:0007669"/>
    <property type="project" value="TreeGrafter"/>
</dbReference>
<keyword evidence="6 9" id="KW-1133">Transmembrane helix</keyword>
<evidence type="ECO:0008006" key="12">
    <source>
        <dbReference type="Google" id="ProtNLM"/>
    </source>
</evidence>
<dbReference type="STRING" id="1507870.A0A1V8TSC4"/>
<comment type="caution">
    <text evidence="10">The sequence shown here is derived from an EMBL/GenBank/DDBJ whole genome shotgun (WGS) entry which is preliminary data.</text>
</comment>
<evidence type="ECO:0000256" key="1">
    <source>
        <dbReference type="ARBA" id="ARBA00004141"/>
    </source>
</evidence>
<comment type="similarity">
    <text evidence="2 8">Belongs to the purine-cytosine permease (2.A.39) family.</text>
</comment>
<evidence type="ECO:0000256" key="8">
    <source>
        <dbReference type="PIRNR" id="PIRNR002744"/>
    </source>
</evidence>
<feature type="transmembrane region" description="Helical" evidence="9">
    <location>
        <begin position="353"/>
        <end position="374"/>
    </location>
</feature>
<evidence type="ECO:0000256" key="4">
    <source>
        <dbReference type="ARBA" id="ARBA00022553"/>
    </source>
</evidence>
<dbReference type="PANTHER" id="PTHR31806:SF8">
    <property type="entry name" value="TRANSPORTER, PUTATIVE (AFU_ORTHOLOGUE AFUA_2G03000)-RELATED"/>
    <property type="match status" value="1"/>
</dbReference>
<feature type="transmembrane region" description="Helical" evidence="9">
    <location>
        <begin position="159"/>
        <end position="178"/>
    </location>
</feature>
<feature type="transmembrane region" description="Helical" evidence="9">
    <location>
        <begin position="198"/>
        <end position="220"/>
    </location>
</feature>
<comment type="subcellular location">
    <subcellularLocation>
        <location evidence="1">Membrane</location>
        <topology evidence="1">Multi-pass membrane protein</topology>
    </subcellularLocation>
</comment>
<feature type="transmembrane region" description="Helical" evidence="9">
    <location>
        <begin position="266"/>
        <end position="287"/>
    </location>
</feature>
<dbReference type="Gene3D" id="1.10.4160.10">
    <property type="entry name" value="Hydantoin permease"/>
    <property type="match status" value="1"/>
</dbReference>
<dbReference type="Proteomes" id="UP000192596">
    <property type="component" value="Unassembled WGS sequence"/>
</dbReference>
<keyword evidence="4" id="KW-0597">Phosphoprotein</keyword>
<dbReference type="GO" id="GO:0000329">
    <property type="term" value="C:fungal-type vacuole membrane"/>
    <property type="evidence" value="ECO:0007669"/>
    <property type="project" value="TreeGrafter"/>
</dbReference>
<keyword evidence="11" id="KW-1185">Reference proteome</keyword>
<evidence type="ECO:0000256" key="2">
    <source>
        <dbReference type="ARBA" id="ARBA00008974"/>
    </source>
</evidence>
<feature type="transmembrane region" description="Helical" evidence="9">
    <location>
        <begin position="227"/>
        <end position="246"/>
    </location>
</feature>
<keyword evidence="5 9" id="KW-0812">Transmembrane</keyword>
<feature type="transmembrane region" description="Helical" evidence="9">
    <location>
        <begin position="111"/>
        <end position="138"/>
    </location>
</feature>
<dbReference type="InParanoid" id="A0A1V8TSC4"/>
<evidence type="ECO:0000256" key="9">
    <source>
        <dbReference type="SAM" id="Phobius"/>
    </source>
</evidence>
<organism evidence="10 11">
    <name type="scientific">Cryoendolithus antarcticus</name>
    <dbReference type="NCBI Taxonomy" id="1507870"/>
    <lineage>
        <taxon>Eukaryota</taxon>
        <taxon>Fungi</taxon>
        <taxon>Dikarya</taxon>
        <taxon>Ascomycota</taxon>
        <taxon>Pezizomycotina</taxon>
        <taxon>Dothideomycetes</taxon>
        <taxon>Dothideomycetidae</taxon>
        <taxon>Cladosporiales</taxon>
        <taxon>Cladosporiaceae</taxon>
        <taxon>Cryoendolithus</taxon>
    </lineage>
</organism>
<gene>
    <name evidence="10" type="ORF">B0A48_01139</name>
</gene>
<reference evidence="11" key="1">
    <citation type="submission" date="2017-03" db="EMBL/GenBank/DDBJ databases">
        <title>Genomes of endolithic fungi from Antarctica.</title>
        <authorList>
            <person name="Coleine C."/>
            <person name="Masonjones S."/>
            <person name="Stajich J.E."/>
        </authorList>
    </citation>
    <scope>NUCLEOTIDE SEQUENCE [LARGE SCALE GENOMIC DNA]</scope>
    <source>
        <strain evidence="11">CCFEE 5527</strain>
    </source>
</reference>
<evidence type="ECO:0000256" key="3">
    <source>
        <dbReference type="ARBA" id="ARBA00022448"/>
    </source>
</evidence>
<evidence type="ECO:0000256" key="6">
    <source>
        <dbReference type="ARBA" id="ARBA00022989"/>
    </source>
</evidence>
<dbReference type="OrthoDB" id="5428495at2759"/>
<dbReference type="AlphaFoldDB" id="A0A1V8TSC4"/>
<accession>A0A1V8TSC4</accession>